<dbReference type="RefSeq" id="XP_033377643.1">
    <property type="nucleotide sequence ID" value="XM_033532509.1"/>
</dbReference>
<keyword evidence="3" id="KW-0949">S-adenosyl-L-methionine</keyword>
<dbReference type="InterPro" id="IPR036390">
    <property type="entry name" value="WH_DNA-bd_sf"/>
</dbReference>
<dbReference type="PROSITE" id="PS51683">
    <property type="entry name" value="SAM_OMT_II"/>
    <property type="match status" value="1"/>
</dbReference>
<accession>A0A6A5X971</accession>
<dbReference type="PANTHER" id="PTHR43712">
    <property type="entry name" value="PUTATIVE (AFU_ORTHOLOGUE AFUA_4G14580)-RELATED"/>
    <property type="match status" value="1"/>
</dbReference>
<dbReference type="GeneID" id="54289906"/>
<evidence type="ECO:0000313" key="8">
    <source>
        <dbReference type="Proteomes" id="UP000799778"/>
    </source>
</evidence>
<evidence type="ECO:0000256" key="2">
    <source>
        <dbReference type="ARBA" id="ARBA00022679"/>
    </source>
</evidence>
<organism evidence="7 8">
    <name type="scientific">Aaosphaeria arxii CBS 175.79</name>
    <dbReference type="NCBI Taxonomy" id="1450172"/>
    <lineage>
        <taxon>Eukaryota</taxon>
        <taxon>Fungi</taxon>
        <taxon>Dikarya</taxon>
        <taxon>Ascomycota</taxon>
        <taxon>Pezizomycotina</taxon>
        <taxon>Dothideomycetes</taxon>
        <taxon>Pleosporomycetidae</taxon>
        <taxon>Pleosporales</taxon>
        <taxon>Pleosporales incertae sedis</taxon>
        <taxon>Aaosphaeria</taxon>
    </lineage>
</organism>
<gene>
    <name evidence="7" type="ORF">BU24DRAFT_468277</name>
</gene>
<name>A0A6A5X971_9PLEO</name>
<dbReference type="AlphaFoldDB" id="A0A6A5X971"/>
<protein>
    <submittedName>
        <fullName evidence="7">S-adenosyl-L-methionine-dependent methyltransferase</fullName>
    </submittedName>
</protein>
<dbReference type="InterPro" id="IPR036388">
    <property type="entry name" value="WH-like_DNA-bd_sf"/>
</dbReference>
<dbReference type="InterPro" id="IPR001077">
    <property type="entry name" value="COMT_C"/>
</dbReference>
<evidence type="ECO:0000259" key="6">
    <source>
        <dbReference type="Pfam" id="PF08100"/>
    </source>
</evidence>
<dbReference type="GO" id="GO:0046983">
    <property type="term" value="F:protein dimerization activity"/>
    <property type="evidence" value="ECO:0007669"/>
    <property type="project" value="InterPro"/>
</dbReference>
<feature type="domain" description="O-methyltransferase C-terminal" evidence="5">
    <location>
        <begin position="169"/>
        <end position="371"/>
    </location>
</feature>
<dbReference type="GO" id="GO:0032259">
    <property type="term" value="P:methylation"/>
    <property type="evidence" value="ECO:0007669"/>
    <property type="project" value="UniProtKB-KW"/>
</dbReference>
<evidence type="ECO:0000256" key="4">
    <source>
        <dbReference type="PIRSR" id="PIRSR005739-1"/>
    </source>
</evidence>
<dbReference type="Pfam" id="PF08100">
    <property type="entry name" value="Dimerisation"/>
    <property type="match status" value="1"/>
</dbReference>
<evidence type="ECO:0000256" key="1">
    <source>
        <dbReference type="ARBA" id="ARBA00022603"/>
    </source>
</evidence>
<sequence length="392" mass="44063">MTTQTQLLVDKISTLTKGPGFSQDPDAQEHVSNLAKQLSITLISAEDAAYELAYYPIYAFAARIAVDLKLFNLLAASSKEVSAPYLADLTGASEELIIRVLRVLSALGFVQEAGECQWIANRITTVMSTPAAQAAHKHKWDNCIGTMIKMPAYFREVGYQPPTDPEKGPFQYAFNTNKSAFDYWQDHPEVYSNFNTFMHGKRASRPSWSEWWPVEEVIFNSMELDGNGLLLVDVGGSRGHDVLAFKNKFPSRGRLILEDLPAVIDDIVQLDKEIERVPYDFFTPQPIIGARIYFFGMIFHDWSDEFCLKILAQTVPAMKRGYSKLLIDDAFLPTNSCPAVLAGLDLAMMAMHAGKERSERQWRDMLHKAGLRVNKFWTYKGGASGLIETELL</sequence>
<dbReference type="Gene3D" id="1.10.10.10">
    <property type="entry name" value="Winged helix-like DNA-binding domain superfamily/Winged helix DNA-binding domain"/>
    <property type="match status" value="1"/>
</dbReference>
<reference evidence="7" key="1">
    <citation type="journal article" date="2020" name="Stud. Mycol.">
        <title>101 Dothideomycetes genomes: a test case for predicting lifestyles and emergence of pathogens.</title>
        <authorList>
            <person name="Haridas S."/>
            <person name="Albert R."/>
            <person name="Binder M."/>
            <person name="Bloem J."/>
            <person name="Labutti K."/>
            <person name="Salamov A."/>
            <person name="Andreopoulos B."/>
            <person name="Baker S."/>
            <person name="Barry K."/>
            <person name="Bills G."/>
            <person name="Bluhm B."/>
            <person name="Cannon C."/>
            <person name="Castanera R."/>
            <person name="Culley D."/>
            <person name="Daum C."/>
            <person name="Ezra D."/>
            <person name="Gonzalez J."/>
            <person name="Henrissat B."/>
            <person name="Kuo A."/>
            <person name="Liang C."/>
            <person name="Lipzen A."/>
            <person name="Lutzoni F."/>
            <person name="Magnuson J."/>
            <person name="Mondo S."/>
            <person name="Nolan M."/>
            <person name="Ohm R."/>
            <person name="Pangilinan J."/>
            <person name="Park H.-J."/>
            <person name="Ramirez L."/>
            <person name="Alfaro M."/>
            <person name="Sun H."/>
            <person name="Tritt A."/>
            <person name="Yoshinaga Y."/>
            <person name="Zwiers L.-H."/>
            <person name="Turgeon B."/>
            <person name="Goodwin S."/>
            <person name="Spatafora J."/>
            <person name="Crous P."/>
            <person name="Grigoriev I."/>
        </authorList>
    </citation>
    <scope>NUCLEOTIDE SEQUENCE</scope>
    <source>
        <strain evidence="7">CBS 175.79</strain>
    </source>
</reference>
<keyword evidence="1 7" id="KW-0489">Methyltransferase</keyword>
<dbReference type="PIRSF" id="PIRSF005739">
    <property type="entry name" value="O-mtase"/>
    <property type="match status" value="1"/>
</dbReference>
<dbReference type="PANTHER" id="PTHR43712:SF1">
    <property type="entry name" value="HYPOTHETICAL O-METHYLTRANSFERASE (EUROFUNG)-RELATED"/>
    <property type="match status" value="1"/>
</dbReference>
<dbReference type="EMBL" id="ML978079">
    <property type="protein sequence ID" value="KAF2009304.1"/>
    <property type="molecule type" value="Genomic_DNA"/>
</dbReference>
<dbReference type="OrthoDB" id="3340390at2759"/>
<keyword evidence="8" id="KW-1185">Reference proteome</keyword>
<dbReference type="SUPFAM" id="SSF53335">
    <property type="entry name" value="S-adenosyl-L-methionine-dependent methyltransferases"/>
    <property type="match status" value="1"/>
</dbReference>
<dbReference type="Gene3D" id="3.40.50.150">
    <property type="entry name" value="Vaccinia Virus protein VP39"/>
    <property type="match status" value="1"/>
</dbReference>
<dbReference type="InterPro" id="IPR016461">
    <property type="entry name" value="COMT-like"/>
</dbReference>
<feature type="domain" description="O-methyltransferase dimerisation" evidence="6">
    <location>
        <begin position="61"/>
        <end position="113"/>
    </location>
</feature>
<dbReference type="InterPro" id="IPR012967">
    <property type="entry name" value="COMT_dimerisation"/>
</dbReference>
<feature type="active site" description="Proton acceptor" evidence="4">
    <location>
        <position position="300"/>
    </location>
</feature>
<dbReference type="SUPFAM" id="SSF46785">
    <property type="entry name" value="Winged helix' DNA-binding domain"/>
    <property type="match status" value="1"/>
</dbReference>
<dbReference type="GO" id="GO:0008171">
    <property type="term" value="F:O-methyltransferase activity"/>
    <property type="evidence" value="ECO:0007669"/>
    <property type="project" value="InterPro"/>
</dbReference>
<keyword evidence="2 7" id="KW-0808">Transferase</keyword>
<evidence type="ECO:0000256" key="3">
    <source>
        <dbReference type="ARBA" id="ARBA00022691"/>
    </source>
</evidence>
<dbReference type="Pfam" id="PF00891">
    <property type="entry name" value="Methyltransf_2"/>
    <property type="match status" value="1"/>
</dbReference>
<dbReference type="InterPro" id="IPR029063">
    <property type="entry name" value="SAM-dependent_MTases_sf"/>
</dbReference>
<dbReference type="Proteomes" id="UP000799778">
    <property type="component" value="Unassembled WGS sequence"/>
</dbReference>
<proteinExistence type="predicted"/>
<evidence type="ECO:0000313" key="7">
    <source>
        <dbReference type="EMBL" id="KAF2009304.1"/>
    </source>
</evidence>
<evidence type="ECO:0000259" key="5">
    <source>
        <dbReference type="Pfam" id="PF00891"/>
    </source>
</evidence>